<sequence length="104" mass="10110">MCGNETACACATTTATAPAAEPGGTQTVYQVAGMTCGGCAARVSKQLAEVPGVQDVGIDVATGAVTVTSSATLDDRVVAAAVAEAGYQLEASGGRCRPNQTAAS</sequence>
<proteinExistence type="predicted"/>
<dbReference type="EMBL" id="JADQTO010000021">
    <property type="protein sequence ID" value="MBG0566620.1"/>
    <property type="molecule type" value="Genomic_DNA"/>
</dbReference>
<gene>
    <name evidence="3" type="ORF">I4J89_34760</name>
</gene>
<dbReference type="PROSITE" id="PS50846">
    <property type="entry name" value="HMA_2"/>
    <property type="match status" value="1"/>
</dbReference>
<dbReference type="PROSITE" id="PS01047">
    <property type="entry name" value="HMA_1"/>
    <property type="match status" value="1"/>
</dbReference>
<name>A0A931CKI9_9ACTN</name>
<dbReference type="SUPFAM" id="SSF55008">
    <property type="entry name" value="HMA, heavy metal-associated domain"/>
    <property type="match status" value="1"/>
</dbReference>
<dbReference type="Gene3D" id="3.30.70.100">
    <property type="match status" value="1"/>
</dbReference>
<dbReference type="Pfam" id="PF00403">
    <property type="entry name" value="HMA"/>
    <property type="match status" value="1"/>
</dbReference>
<dbReference type="InterPro" id="IPR036163">
    <property type="entry name" value="HMA_dom_sf"/>
</dbReference>
<protein>
    <submittedName>
        <fullName evidence="3">Heavy-metal-associated domain-containing protein</fullName>
    </submittedName>
</protein>
<dbReference type="AlphaFoldDB" id="A0A931CKI9"/>
<dbReference type="InterPro" id="IPR006121">
    <property type="entry name" value="HMA_dom"/>
</dbReference>
<evidence type="ECO:0000256" key="1">
    <source>
        <dbReference type="ARBA" id="ARBA00022723"/>
    </source>
</evidence>
<dbReference type="RefSeq" id="WP_196418386.1">
    <property type="nucleotide sequence ID" value="NZ_JADQTO010000021.1"/>
</dbReference>
<keyword evidence="1" id="KW-0479">Metal-binding</keyword>
<evidence type="ECO:0000313" key="4">
    <source>
        <dbReference type="Proteomes" id="UP000598146"/>
    </source>
</evidence>
<dbReference type="InterPro" id="IPR017969">
    <property type="entry name" value="Heavy-metal-associated_CS"/>
</dbReference>
<evidence type="ECO:0000313" key="3">
    <source>
        <dbReference type="EMBL" id="MBG0566620.1"/>
    </source>
</evidence>
<keyword evidence="4" id="KW-1185">Reference proteome</keyword>
<reference evidence="3" key="1">
    <citation type="submission" date="2020-11" db="EMBL/GenBank/DDBJ databases">
        <title>Isolation and identification of active actinomycetes.</title>
        <authorList>
            <person name="Sun X."/>
        </authorList>
    </citation>
    <scope>NUCLEOTIDE SEQUENCE</scope>
    <source>
        <strain evidence="3">NEAU-A11</strain>
    </source>
</reference>
<feature type="domain" description="HMA" evidence="2">
    <location>
        <begin position="25"/>
        <end position="90"/>
    </location>
</feature>
<evidence type="ECO:0000259" key="2">
    <source>
        <dbReference type="PROSITE" id="PS50846"/>
    </source>
</evidence>
<comment type="caution">
    <text evidence="3">The sequence shown here is derived from an EMBL/GenBank/DDBJ whole genome shotgun (WGS) entry which is preliminary data.</text>
</comment>
<dbReference type="CDD" id="cd00371">
    <property type="entry name" value="HMA"/>
    <property type="match status" value="1"/>
</dbReference>
<accession>A0A931CKI9</accession>
<organism evidence="3 4">
    <name type="scientific">Actinoplanes aureus</name>
    <dbReference type="NCBI Taxonomy" id="2792083"/>
    <lineage>
        <taxon>Bacteria</taxon>
        <taxon>Bacillati</taxon>
        <taxon>Actinomycetota</taxon>
        <taxon>Actinomycetes</taxon>
        <taxon>Micromonosporales</taxon>
        <taxon>Micromonosporaceae</taxon>
        <taxon>Actinoplanes</taxon>
    </lineage>
</organism>
<dbReference type="Proteomes" id="UP000598146">
    <property type="component" value="Unassembled WGS sequence"/>
</dbReference>
<dbReference type="GO" id="GO:0046872">
    <property type="term" value="F:metal ion binding"/>
    <property type="evidence" value="ECO:0007669"/>
    <property type="project" value="UniProtKB-KW"/>
</dbReference>